<accession>A0A6N9TCK2</accession>
<dbReference type="Gene3D" id="1.10.10.10">
    <property type="entry name" value="Winged helix-like DNA-binding domain superfamily/Winged helix DNA-binding domain"/>
    <property type="match status" value="1"/>
</dbReference>
<dbReference type="GO" id="GO:0004803">
    <property type="term" value="F:transposase activity"/>
    <property type="evidence" value="ECO:0007669"/>
    <property type="project" value="InterPro"/>
</dbReference>
<dbReference type="PANTHER" id="PTHR37936:SF3">
    <property type="entry name" value="TRANSPOSASE INSC FOR INSERTION ELEMENT IS2A-RELATED"/>
    <property type="match status" value="1"/>
</dbReference>
<dbReference type="PANTHER" id="PTHR37936">
    <property type="entry name" value="TRANSPOSASE INSC FOR INSERTION ELEMENT IS2A-RELATED"/>
    <property type="match status" value="1"/>
</dbReference>
<keyword evidence="3" id="KW-1185">Reference proteome</keyword>
<reference evidence="2 3" key="1">
    <citation type="submission" date="2020-01" db="EMBL/GenBank/DDBJ databases">
        <title>Jiella pacifica sp. nov.</title>
        <authorList>
            <person name="Xue Z."/>
            <person name="Zhu S."/>
            <person name="Chen J."/>
            <person name="Yang J."/>
        </authorList>
    </citation>
    <scope>NUCLEOTIDE SEQUENCE [LARGE SCALE GENOMIC DNA]</scope>
    <source>
        <strain evidence="2 3">40Bstr34</strain>
    </source>
</reference>
<dbReference type="RefSeq" id="WP_163466404.1">
    <property type="nucleotide sequence ID" value="NZ_JAAAMG010000047.1"/>
</dbReference>
<sequence>MDSHKHSTFERLEIVETGRRRRWSEEEKLRIVMESLSAPRLVSATARRHGISRSQLGNWRRAFRAERLGTPSEPVFVPAVIAAVPEPVVDDPGAAIVVDLPSGGRMRISASTPPALAAAALKALR</sequence>
<comment type="caution">
    <text evidence="2">The sequence shown here is derived from an EMBL/GenBank/DDBJ whole genome shotgun (WGS) entry which is preliminary data.</text>
</comment>
<evidence type="ECO:0000313" key="2">
    <source>
        <dbReference type="EMBL" id="NDW07955.1"/>
    </source>
</evidence>
<dbReference type="Pfam" id="PF01527">
    <property type="entry name" value="HTH_Tnp_1"/>
    <property type="match status" value="1"/>
</dbReference>
<dbReference type="NCBIfam" id="NF047595">
    <property type="entry name" value="IS66_ISRel24_TnpA"/>
    <property type="match status" value="1"/>
</dbReference>
<dbReference type="InterPro" id="IPR002514">
    <property type="entry name" value="Transposase_8"/>
</dbReference>
<dbReference type="AlphaFoldDB" id="A0A6N9TCK2"/>
<dbReference type="GO" id="GO:0006313">
    <property type="term" value="P:DNA transposition"/>
    <property type="evidence" value="ECO:0007669"/>
    <property type="project" value="InterPro"/>
</dbReference>
<name>A0A6N9TCK2_9HYPH</name>
<evidence type="ECO:0000256" key="1">
    <source>
        <dbReference type="ARBA" id="ARBA00009964"/>
    </source>
</evidence>
<dbReference type="SUPFAM" id="SSF48295">
    <property type="entry name" value="TrpR-like"/>
    <property type="match status" value="1"/>
</dbReference>
<protein>
    <submittedName>
        <fullName evidence="2">Transposase</fullName>
    </submittedName>
</protein>
<dbReference type="EMBL" id="JAAAMG010000047">
    <property type="protein sequence ID" value="NDW07955.1"/>
    <property type="molecule type" value="Genomic_DNA"/>
</dbReference>
<dbReference type="InterPro" id="IPR010921">
    <property type="entry name" value="Trp_repressor/repl_initiator"/>
</dbReference>
<gene>
    <name evidence="2" type="ORF">GTK09_26555</name>
</gene>
<evidence type="ECO:0000313" key="3">
    <source>
        <dbReference type="Proteomes" id="UP000469011"/>
    </source>
</evidence>
<comment type="similarity">
    <text evidence="1">Belongs to the transposase 8 family.</text>
</comment>
<organism evidence="2 3">
    <name type="scientific">Jiella pacifica</name>
    <dbReference type="NCBI Taxonomy" id="2696469"/>
    <lineage>
        <taxon>Bacteria</taxon>
        <taxon>Pseudomonadati</taxon>
        <taxon>Pseudomonadota</taxon>
        <taxon>Alphaproteobacteria</taxon>
        <taxon>Hyphomicrobiales</taxon>
        <taxon>Aurantimonadaceae</taxon>
        <taxon>Jiella</taxon>
    </lineage>
</organism>
<dbReference type="GO" id="GO:0043565">
    <property type="term" value="F:sequence-specific DNA binding"/>
    <property type="evidence" value="ECO:0007669"/>
    <property type="project" value="InterPro"/>
</dbReference>
<dbReference type="InterPro" id="IPR036388">
    <property type="entry name" value="WH-like_DNA-bd_sf"/>
</dbReference>
<dbReference type="Proteomes" id="UP000469011">
    <property type="component" value="Unassembled WGS sequence"/>
</dbReference>
<proteinExistence type="inferred from homology"/>